<dbReference type="Pfam" id="PF13561">
    <property type="entry name" value="adh_short_C2"/>
    <property type="match status" value="1"/>
</dbReference>
<evidence type="ECO:0000256" key="1">
    <source>
        <dbReference type="ARBA" id="ARBA00006484"/>
    </source>
</evidence>
<dbReference type="RefSeq" id="WP_114696231.1">
    <property type="nucleotide sequence ID" value="NZ_QQOH01000003.1"/>
</dbReference>
<dbReference type="GO" id="GO:0030497">
    <property type="term" value="P:fatty acid elongation"/>
    <property type="evidence" value="ECO:0007669"/>
    <property type="project" value="TreeGrafter"/>
</dbReference>
<dbReference type="SUPFAM" id="SSF51735">
    <property type="entry name" value="NAD(P)-binding Rossmann-fold domains"/>
    <property type="match status" value="1"/>
</dbReference>
<dbReference type="PROSITE" id="PS00061">
    <property type="entry name" value="ADH_SHORT"/>
    <property type="match status" value="1"/>
</dbReference>
<evidence type="ECO:0000256" key="2">
    <source>
        <dbReference type="ARBA" id="ARBA00023002"/>
    </source>
</evidence>
<dbReference type="OrthoDB" id="9804774at2"/>
<dbReference type="InterPro" id="IPR036291">
    <property type="entry name" value="NAD(P)-bd_dom_sf"/>
</dbReference>
<dbReference type="GO" id="GO:0016616">
    <property type="term" value="F:oxidoreductase activity, acting on the CH-OH group of donors, NAD or NADP as acceptor"/>
    <property type="evidence" value="ECO:0007669"/>
    <property type="project" value="UniProtKB-ARBA"/>
</dbReference>
<gene>
    <name evidence="4" type="ORF">DV711_13545</name>
</gene>
<name>A0A369WE14_9GAMM</name>
<dbReference type="Proteomes" id="UP000253769">
    <property type="component" value="Unassembled WGS sequence"/>
</dbReference>
<keyword evidence="2" id="KW-0560">Oxidoreductase</keyword>
<sequence>MDLKDKVIVITGGGQGLGRAMALYLAEKGATPALIDMNPQALDETVGLCLEMGIEARAYVANVADEADVENVFNKIVEEMGGVDGLVNNAGITRDAMFIKAKDGEVTKRMSLQSWQQVMDVNLTGVFLCGREAATKMIEAGKLGCIINISSISRAGNIGQTNYSAAKAGVVALTTTWAKELARFGIRTGAIAPGFIGTEMVMSMKPEALEMMTKGIPLQRVGKPEEIASAVAFILENDYVSGRVIEVDGALRL</sequence>
<dbReference type="AlphaFoldDB" id="A0A369WE14"/>
<dbReference type="EMBL" id="QQOH01000003">
    <property type="protein sequence ID" value="RDE19887.1"/>
    <property type="molecule type" value="Genomic_DNA"/>
</dbReference>
<evidence type="ECO:0000259" key="3">
    <source>
        <dbReference type="SMART" id="SM00822"/>
    </source>
</evidence>
<dbReference type="PRINTS" id="PR00080">
    <property type="entry name" value="SDRFAMILY"/>
</dbReference>
<evidence type="ECO:0000313" key="5">
    <source>
        <dbReference type="Proteomes" id="UP000253769"/>
    </source>
</evidence>
<protein>
    <submittedName>
        <fullName evidence="4">SDR family NAD(P)-dependent oxidoreductase</fullName>
    </submittedName>
</protein>
<reference evidence="4 5" key="1">
    <citation type="submission" date="2018-07" db="EMBL/GenBank/DDBJ databases">
        <title>Motiliproteus coralliicola sp. nov., a bacterium isolated from Coral.</title>
        <authorList>
            <person name="Wang G."/>
        </authorList>
    </citation>
    <scope>NUCLEOTIDE SEQUENCE [LARGE SCALE GENOMIC DNA]</scope>
    <source>
        <strain evidence="4 5">C34</strain>
    </source>
</reference>
<dbReference type="FunFam" id="3.40.50.720:FF:000173">
    <property type="entry name" value="3-oxoacyl-[acyl-carrier protein] reductase"/>
    <property type="match status" value="1"/>
</dbReference>
<dbReference type="Gene3D" id="3.40.50.720">
    <property type="entry name" value="NAD(P)-binding Rossmann-like Domain"/>
    <property type="match status" value="1"/>
</dbReference>
<accession>A0A369WE14</accession>
<keyword evidence="5" id="KW-1185">Reference proteome</keyword>
<dbReference type="NCBIfam" id="NF006072">
    <property type="entry name" value="PRK08217.1"/>
    <property type="match status" value="1"/>
</dbReference>
<comment type="similarity">
    <text evidence="1">Belongs to the short-chain dehydrogenases/reductases (SDR) family.</text>
</comment>
<dbReference type="PRINTS" id="PR00081">
    <property type="entry name" value="GDHRDH"/>
</dbReference>
<dbReference type="InterPro" id="IPR002347">
    <property type="entry name" value="SDR_fam"/>
</dbReference>
<feature type="domain" description="Ketoreductase" evidence="3">
    <location>
        <begin position="6"/>
        <end position="194"/>
    </location>
</feature>
<dbReference type="PANTHER" id="PTHR42760:SF135">
    <property type="entry name" value="BLL7886 PROTEIN"/>
    <property type="match status" value="1"/>
</dbReference>
<evidence type="ECO:0000313" key="4">
    <source>
        <dbReference type="EMBL" id="RDE19887.1"/>
    </source>
</evidence>
<dbReference type="PANTHER" id="PTHR42760">
    <property type="entry name" value="SHORT-CHAIN DEHYDROGENASES/REDUCTASES FAMILY MEMBER"/>
    <property type="match status" value="1"/>
</dbReference>
<organism evidence="4 5">
    <name type="scientific">Motiliproteus coralliicola</name>
    <dbReference type="NCBI Taxonomy" id="2283196"/>
    <lineage>
        <taxon>Bacteria</taxon>
        <taxon>Pseudomonadati</taxon>
        <taxon>Pseudomonadota</taxon>
        <taxon>Gammaproteobacteria</taxon>
        <taxon>Oceanospirillales</taxon>
        <taxon>Oceanospirillaceae</taxon>
        <taxon>Motiliproteus</taxon>
    </lineage>
</organism>
<dbReference type="InterPro" id="IPR057326">
    <property type="entry name" value="KR_dom"/>
</dbReference>
<comment type="caution">
    <text evidence="4">The sequence shown here is derived from an EMBL/GenBank/DDBJ whole genome shotgun (WGS) entry which is preliminary data.</text>
</comment>
<dbReference type="SMART" id="SM00822">
    <property type="entry name" value="PKS_KR"/>
    <property type="match status" value="1"/>
</dbReference>
<dbReference type="InterPro" id="IPR020904">
    <property type="entry name" value="Sc_DH/Rdtase_CS"/>
</dbReference>
<proteinExistence type="inferred from homology"/>